<organism evidence="3 4">
    <name type="scientific">Drechslerella dactyloides</name>
    <name type="common">Nematode-trapping fungus</name>
    <name type="synonym">Arthrobotrys dactyloides</name>
    <dbReference type="NCBI Taxonomy" id="74499"/>
    <lineage>
        <taxon>Eukaryota</taxon>
        <taxon>Fungi</taxon>
        <taxon>Dikarya</taxon>
        <taxon>Ascomycota</taxon>
        <taxon>Pezizomycotina</taxon>
        <taxon>Orbiliomycetes</taxon>
        <taxon>Orbiliales</taxon>
        <taxon>Orbiliaceae</taxon>
        <taxon>Drechslerella</taxon>
    </lineage>
</organism>
<comment type="caution">
    <text evidence="3">The sequence shown here is derived from an EMBL/GenBank/DDBJ whole genome shotgun (WGS) entry which is preliminary data.</text>
</comment>
<evidence type="ECO:0000256" key="1">
    <source>
        <dbReference type="SAM" id="MobiDB-lite"/>
    </source>
</evidence>
<gene>
    <name evidence="3" type="ORF">Dda_0468</name>
</gene>
<evidence type="ECO:0000313" key="3">
    <source>
        <dbReference type="EMBL" id="KAJ6264323.1"/>
    </source>
</evidence>
<keyword evidence="2" id="KW-0732">Signal</keyword>
<protein>
    <recommendedName>
        <fullName evidence="5">GPI anchored serine-threonine rich protein</fullName>
    </recommendedName>
</protein>
<feature type="region of interest" description="Disordered" evidence="1">
    <location>
        <begin position="114"/>
        <end position="163"/>
    </location>
</feature>
<sequence length="192" mass="18898">MRFTTVLSVAAVAGVSVAQSTAAAPATPSTGVVTGSSSCAAQNILNVCISQAKARLSACTATDYGCQCEVQQAVVQCYNNCPNDAGLYAEKGTLSSYCVAASATIKTTPTSTASTFSVQRSSASGSSPTSGSDDSEPTSGSNSGSDNNGPSSSSTTTGGASRATPADSAAAKITWMCASSLLAVLTAAFMVL</sequence>
<reference evidence="3" key="1">
    <citation type="submission" date="2023-01" db="EMBL/GenBank/DDBJ databases">
        <title>The chitinases involved in constricting ring structure development in the nematode-trapping fungus Drechslerella dactyloides.</title>
        <authorList>
            <person name="Wang R."/>
            <person name="Zhang L."/>
            <person name="Tang P."/>
            <person name="Li S."/>
            <person name="Liang L."/>
        </authorList>
    </citation>
    <scope>NUCLEOTIDE SEQUENCE</scope>
    <source>
        <strain evidence="3">YMF1.00031</strain>
    </source>
</reference>
<name>A0AAD6NP46_DREDA</name>
<feature type="signal peptide" evidence="2">
    <location>
        <begin position="1"/>
        <end position="18"/>
    </location>
</feature>
<feature type="chain" id="PRO_5042146383" description="GPI anchored serine-threonine rich protein" evidence="2">
    <location>
        <begin position="19"/>
        <end position="192"/>
    </location>
</feature>
<dbReference type="Proteomes" id="UP001221413">
    <property type="component" value="Unassembled WGS sequence"/>
</dbReference>
<evidence type="ECO:0000256" key="2">
    <source>
        <dbReference type="SAM" id="SignalP"/>
    </source>
</evidence>
<accession>A0AAD6NP46</accession>
<evidence type="ECO:0000313" key="4">
    <source>
        <dbReference type="Proteomes" id="UP001221413"/>
    </source>
</evidence>
<proteinExistence type="predicted"/>
<dbReference type="EMBL" id="JAQGDS010000001">
    <property type="protein sequence ID" value="KAJ6264323.1"/>
    <property type="molecule type" value="Genomic_DNA"/>
</dbReference>
<dbReference type="AlphaFoldDB" id="A0AAD6NP46"/>
<evidence type="ECO:0008006" key="5">
    <source>
        <dbReference type="Google" id="ProtNLM"/>
    </source>
</evidence>
<keyword evidence="4" id="KW-1185">Reference proteome</keyword>